<evidence type="ECO:0000313" key="11">
    <source>
        <dbReference type="Proteomes" id="UP001211065"/>
    </source>
</evidence>
<keyword evidence="4 7" id="KW-0276">Fatty acid metabolism</keyword>
<evidence type="ECO:0000259" key="8">
    <source>
        <dbReference type="Pfam" id="PF00501"/>
    </source>
</evidence>
<dbReference type="GO" id="GO:0005524">
    <property type="term" value="F:ATP binding"/>
    <property type="evidence" value="ECO:0007669"/>
    <property type="project" value="UniProtKB-KW"/>
</dbReference>
<reference evidence="10" key="1">
    <citation type="submission" date="2020-05" db="EMBL/GenBank/DDBJ databases">
        <title>Phylogenomic resolution of chytrid fungi.</title>
        <authorList>
            <person name="Stajich J.E."/>
            <person name="Amses K."/>
            <person name="Simmons R."/>
            <person name="Seto K."/>
            <person name="Myers J."/>
            <person name="Bonds A."/>
            <person name="Quandt C.A."/>
            <person name="Barry K."/>
            <person name="Liu P."/>
            <person name="Grigoriev I."/>
            <person name="Longcore J.E."/>
            <person name="James T.Y."/>
        </authorList>
    </citation>
    <scope>NUCLEOTIDE SEQUENCE</scope>
    <source>
        <strain evidence="10">JEL0476</strain>
    </source>
</reference>
<dbReference type="InterPro" id="IPR057668">
    <property type="entry name" value="E2_Ub-conjug_enz_C"/>
</dbReference>
<keyword evidence="3 7" id="KW-0547">Nucleotide-binding</keyword>
<dbReference type="EC" id="6.2.1.3" evidence="6 7"/>
<accession>A0AAD5XW58</accession>
<dbReference type="GO" id="GO:0004467">
    <property type="term" value="F:long-chain fatty acid-CoA ligase activity"/>
    <property type="evidence" value="ECO:0007669"/>
    <property type="project" value="UniProtKB-EC"/>
</dbReference>
<dbReference type="Gene3D" id="3.40.50.12780">
    <property type="entry name" value="N-terminal domain of ligase-like"/>
    <property type="match status" value="1"/>
</dbReference>
<dbReference type="CDD" id="cd05927">
    <property type="entry name" value="LC-FACS_euk"/>
    <property type="match status" value="1"/>
</dbReference>
<dbReference type="AlphaFoldDB" id="A0AAD5XW58"/>
<dbReference type="Proteomes" id="UP001211065">
    <property type="component" value="Unassembled WGS sequence"/>
</dbReference>
<evidence type="ECO:0000313" key="10">
    <source>
        <dbReference type="EMBL" id="KAJ3221317.1"/>
    </source>
</evidence>
<evidence type="ECO:0000256" key="7">
    <source>
        <dbReference type="RuleBase" id="RU369030"/>
    </source>
</evidence>
<dbReference type="GO" id="GO:0016020">
    <property type="term" value="C:membrane"/>
    <property type="evidence" value="ECO:0007669"/>
    <property type="project" value="TreeGrafter"/>
</dbReference>
<keyword evidence="5 7" id="KW-0067">ATP-binding</keyword>
<proteinExistence type="inferred from homology"/>
<comment type="similarity">
    <text evidence="1 7">Belongs to the ATP-dependent AMP-binding enzyme family.</text>
</comment>
<dbReference type="GO" id="GO:0005783">
    <property type="term" value="C:endoplasmic reticulum"/>
    <property type="evidence" value="ECO:0007669"/>
    <property type="project" value="TreeGrafter"/>
</dbReference>
<gene>
    <name evidence="10" type="primary">LACS7</name>
    <name evidence="10" type="ORF">HK099_003600</name>
</gene>
<evidence type="ECO:0000256" key="2">
    <source>
        <dbReference type="ARBA" id="ARBA00022598"/>
    </source>
</evidence>
<dbReference type="InterPro" id="IPR045311">
    <property type="entry name" value="LC-FACS_euk"/>
</dbReference>
<comment type="caution">
    <text evidence="10">The sequence shown here is derived from an EMBL/GenBank/DDBJ whole genome shotgun (WGS) entry which is preliminary data.</text>
</comment>
<sequence length="839" mass="93438">MVLLAYLKRHINPEKVEADFSLAIQSGRGGARLSHDHSKQFNYVLQSLTLWREIQHDMFQLWMLAEDDILSETNSYRLRDTGQGLNRIQSAPRVSRMMQTILQRAQQKVGYWVGSSVVHLGDHNVPNALMFIDKYTQIYRILLPLCTTLEKIDEISKKDEDLFDYIKNSFHDVETAKKVICTDFFKYAFDGSEVKDAPEIPNEGKPRRSALFPQLVAGFDGVANLHENLLNGVKTAGDLPYLGHRVQLENNNVGPYLWQTYSEVAKRVTNLGAYIMSLNFPINSSIGLFSINRAEWVIGEHACYQYSYVTVPLYDTLGPEAIEYICTQTNIPLIVATADKALIALSIKEKLPTLSHLVIMDTPTEELLNKGKQLNVTIISILDAEKLGEANPVESRPMGSDGIATICYTSGTTGLPKGVLLTHKNMLAAGAAGAALQNNGRMYKITKDDSHISYLPLAHVFERVVQVMLTNAGARCGFYQGDTLKLLDDVAELKPSVFVSVPRLYNRIYDKVLAGVSAKGGVAAFLFNQAFNAKKKGLANGTQKSWLWDKLVFGAVRQRLGGNVKMMITGAAPISAEVIDFLRICFSADLYEGYGQTETAAALSITDSSDLESGHVGAPFPCSEVKLVDVPGMNYTSKDTPNPRGEICVRGHSVFVGYYNLPDKTAETLDADGWCHTGDIGMWDSKGRLRIIDRVKNIFKLAQGEYIAPEKIENVYGRHELVAQSFVYGDSLQATLVGVIVLDEDTMKIYSQKHNLGSKTLKEYTEDPKVLELVSKDLLAHAKGSELKGFEILKKIRLYHEQFSMENGLLTPTFKLKRHEAKILFKNQIDEMYAEINSA</sequence>
<organism evidence="10 11">
    <name type="scientific">Clydaea vesicula</name>
    <dbReference type="NCBI Taxonomy" id="447962"/>
    <lineage>
        <taxon>Eukaryota</taxon>
        <taxon>Fungi</taxon>
        <taxon>Fungi incertae sedis</taxon>
        <taxon>Chytridiomycota</taxon>
        <taxon>Chytridiomycota incertae sedis</taxon>
        <taxon>Chytridiomycetes</taxon>
        <taxon>Lobulomycetales</taxon>
        <taxon>Lobulomycetaceae</taxon>
        <taxon>Clydaea</taxon>
    </lineage>
</organism>
<keyword evidence="11" id="KW-1185">Reference proteome</keyword>
<comment type="function">
    <text evidence="7">Catalyzes the conversion of long-chain fatty acids to their active form acyl-CoAs for both synthesis of cellular lipids, and degradation via beta-oxidation.</text>
</comment>
<feature type="domain" description="Non-canonical E2 ubiquitin-conjugating enzyme C-terminal" evidence="9">
    <location>
        <begin position="3"/>
        <end position="192"/>
    </location>
</feature>
<dbReference type="InterPro" id="IPR042099">
    <property type="entry name" value="ANL_N_sf"/>
</dbReference>
<dbReference type="PANTHER" id="PTHR43272">
    <property type="entry name" value="LONG-CHAIN-FATTY-ACID--COA LIGASE"/>
    <property type="match status" value="1"/>
</dbReference>
<dbReference type="Pfam" id="PF09418">
    <property type="entry name" value="DUF2009"/>
    <property type="match status" value="1"/>
</dbReference>
<evidence type="ECO:0000256" key="1">
    <source>
        <dbReference type="ARBA" id="ARBA00006432"/>
    </source>
</evidence>
<keyword evidence="7" id="KW-0443">Lipid metabolism</keyword>
<evidence type="ECO:0000256" key="3">
    <source>
        <dbReference type="ARBA" id="ARBA00022741"/>
    </source>
</evidence>
<evidence type="ECO:0000259" key="9">
    <source>
        <dbReference type="Pfam" id="PF09418"/>
    </source>
</evidence>
<dbReference type="Pfam" id="PF00501">
    <property type="entry name" value="AMP-binding"/>
    <property type="match status" value="1"/>
</dbReference>
<dbReference type="EMBL" id="JADGJW010000237">
    <property type="protein sequence ID" value="KAJ3221317.1"/>
    <property type="molecule type" value="Genomic_DNA"/>
</dbReference>
<dbReference type="PANTHER" id="PTHR43272:SF33">
    <property type="entry name" value="AMP-BINDING DOMAIN-CONTAINING PROTEIN-RELATED"/>
    <property type="match status" value="1"/>
</dbReference>
<dbReference type="SUPFAM" id="SSF56801">
    <property type="entry name" value="Acetyl-CoA synthetase-like"/>
    <property type="match status" value="1"/>
</dbReference>
<dbReference type="PROSITE" id="PS00455">
    <property type="entry name" value="AMP_BINDING"/>
    <property type="match status" value="1"/>
</dbReference>
<dbReference type="InterPro" id="IPR020845">
    <property type="entry name" value="AMP-binding_CS"/>
</dbReference>
<feature type="domain" description="AMP-dependent synthetase/ligase" evidence="8">
    <location>
        <begin position="255"/>
        <end position="659"/>
    </location>
</feature>
<name>A0AAD5XW58_9FUNG</name>
<dbReference type="InterPro" id="IPR000873">
    <property type="entry name" value="AMP-dep_synth/lig_dom"/>
</dbReference>
<evidence type="ECO:0000256" key="6">
    <source>
        <dbReference type="ARBA" id="ARBA00026121"/>
    </source>
</evidence>
<evidence type="ECO:0000256" key="5">
    <source>
        <dbReference type="ARBA" id="ARBA00022840"/>
    </source>
</evidence>
<comment type="catalytic activity">
    <reaction evidence="7">
        <text>a long-chain fatty acid + ATP + CoA = a long-chain fatty acyl-CoA + AMP + diphosphate</text>
        <dbReference type="Rhea" id="RHEA:15421"/>
        <dbReference type="ChEBI" id="CHEBI:30616"/>
        <dbReference type="ChEBI" id="CHEBI:33019"/>
        <dbReference type="ChEBI" id="CHEBI:57287"/>
        <dbReference type="ChEBI" id="CHEBI:57560"/>
        <dbReference type="ChEBI" id="CHEBI:83139"/>
        <dbReference type="ChEBI" id="CHEBI:456215"/>
        <dbReference type="EC" id="6.2.1.3"/>
    </reaction>
</comment>
<keyword evidence="2 7" id="KW-0436">Ligase</keyword>
<evidence type="ECO:0000256" key="4">
    <source>
        <dbReference type="ARBA" id="ARBA00022832"/>
    </source>
</evidence>
<protein>
    <recommendedName>
        <fullName evidence="6 7">Long-chain-fatty-acid--CoA ligase</fullName>
        <ecNumber evidence="6 7">6.2.1.3</ecNumber>
    </recommendedName>
</protein>